<dbReference type="PANTHER" id="PTHR34239:SF2">
    <property type="entry name" value="TRANSPOSABLE ELEMENT P TRANSPOSASE_THAP9 CONSERVED DOMAIN-CONTAINING PROTEIN"/>
    <property type="match status" value="1"/>
</dbReference>
<proteinExistence type="predicted"/>
<keyword evidence="2" id="KW-1185">Reference proteome</keyword>
<evidence type="ECO:0000313" key="1">
    <source>
        <dbReference type="EMBL" id="KAJ8026955.1"/>
    </source>
</evidence>
<accession>A0A9Q0YSQ0</accession>
<dbReference type="Proteomes" id="UP001152320">
    <property type="component" value="Chromosome 16"/>
</dbReference>
<dbReference type="OrthoDB" id="6140287at2759"/>
<organism evidence="1 2">
    <name type="scientific">Holothuria leucospilota</name>
    <name type="common">Black long sea cucumber</name>
    <name type="synonym">Mertensiothuria leucospilota</name>
    <dbReference type="NCBI Taxonomy" id="206669"/>
    <lineage>
        <taxon>Eukaryota</taxon>
        <taxon>Metazoa</taxon>
        <taxon>Echinodermata</taxon>
        <taxon>Eleutherozoa</taxon>
        <taxon>Echinozoa</taxon>
        <taxon>Holothuroidea</taxon>
        <taxon>Aspidochirotacea</taxon>
        <taxon>Aspidochirotida</taxon>
        <taxon>Holothuriidae</taxon>
        <taxon>Holothuria</taxon>
    </lineage>
</organism>
<dbReference type="PANTHER" id="PTHR34239">
    <property type="entry name" value="APPLE DOMAIN-CONTAINING PROTEIN"/>
    <property type="match status" value="1"/>
</dbReference>
<dbReference type="EMBL" id="JAIZAY010000016">
    <property type="protein sequence ID" value="KAJ8026955.1"/>
    <property type="molecule type" value="Genomic_DNA"/>
</dbReference>
<evidence type="ECO:0000313" key="2">
    <source>
        <dbReference type="Proteomes" id="UP001152320"/>
    </source>
</evidence>
<dbReference type="AlphaFoldDB" id="A0A9Q0YSQ0"/>
<reference evidence="1" key="1">
    <citation type="submission" date="2021-10" db="EMBL/GenBank/DDBJ databases">
        <title>Tropical sea cucumber genome reveals ecological adaptation and Cuvierian tubules defense mechanism.</title>
        <authorList>
            <person name="Chen T."/>
        </authorList>
    </citation>
    <scope>NUCLEOTIDE SEQUENCE</scope>
    <source>
        <strain evidence="1">Nanhai2018</strain>
        <tissue evidence="1">Muscle</tissue>
    </source>
</reference>
<comment type="caution">
    <text evidence="1">The sequence shown here is derived from an EMBL/GenBank/DDBJ whole genome shotgun (WGS) entry which is preliminary data.</text>
</comment>
<gene>
    <name evidence="1" type="ORF">HOLleu_31934</name>
</gene>
<protein>
    <submittedName>
        <fullName evidence="1">Uncharacterized protein</fullName>
    </submittedName>
</protein>
<name>A0A9Q0YSQ0_HOLLE</name>
<sequence length="111" mass="12526">MLDHKLEAKALEDSVAKYPLPSNCQLVDSPKVNPSVWDNVPAAAKTNDLKLQRIQKSLIRGPNAFMRTLTADSISEPQQDTLALLCNANFELNCLRKDFIKPYLNTRYSHL</sequence>